<protein>
    <recommendedName>
        <fullName evidence="1">Type IV secretion system putative lipoprotein virB7</fullName>
    </recommendedName>
</protein>
<keyword evidence="2 3" id="KW-0732">Signal</keyword>
<keyword evidence="5" id="KW-1185">Reference proteome</keyword>
<keyword evidence="4" id="KW-0449">Lipoprotein</keyword>
<dbReference type="Proteomes" id="UP000501338">
    <property type="component" value="Plasmid pZF1-cfr"/>
</dbReference>
<feature type="signal peptide" evidence="3">
    <location>
        <begin position="1"/>
        <end position="20"/>
    </location>
</feature>
<feature type="chain" id="PRO_5045855299" description="Type IV secretion system putative lipoprotein virB7" evidence="3">
    <location>
        <begin position="21"/>
        <end position="44"/>
    </location>
</feature>
<evidence type="ECO:0000256" key="1">
    <source>
        <dbReference type="ARBA" id="ARBA00017922"/>
    </source>
</evidence>
<reference evidence="4 5" key="1">
    <citation type="submission" date="2020-01" db="EMBL/GenBank/DDBJ databases">
        <title>The genomic epidemiology of tigecycline resistance gene tet(X) variants in a swine farm in China.</title>
        <authorList>
            <person name="Peng K."/>
            <person name="Li R."/>
        </authorList>
    </citation>
    <scope>NUCLEOTIDE SEQUENCE [LARGE SCALE GENOMIC DNA]</scope>
    <source>
        <strain evidence="4 5">ZF1</strain>
        <plasmid evidence="5">pzf1-cfr</plasmid>
    </source>
</reference>
<evidence type="ECO:0000313" key="4">
    <source>
        <dbReference type="EMBL" id="QIF92333.1"/>
    </source>
</evidence>
<name>A0ABX6JT15_9GAMM</name>
<evidence type="ECO:0000313" key="5">
    <source>
        <dbReference type="Proteomes" id="UP000501338"/>
    </source>
</evidence>
<dbReference type="RefSeq" id="WP_156734538.1">
    <property type="nucleotide sequence ID" value="NZ_CP045009.1"/>
</dbReference>
<organism evidence="4 5">
    <name type="scientific">Proteus terrae subsp. cibarius</name>
    <dbReference type="NCBI Taxonomy" id="626774"/>
    <lineage>
        <taxon>Bacteria</taxon>
        <taxon>Pseudomonadati</taxon>
        <taxon>Pseudomonadota</taxon>
        <taxon>Gammaproteobacteria</taxon>
        <taxon>Enterobacterales</taxon>
        <taxon>Morganellaceae</taxon>
        <taxon>Proteus</taxon>
    </lineage>
</organism>
<gene>
    <name evidence="4" type="ORF">GTH23_20025</name>
</gene>
<accession>A0ABX6JT15</accession>
<geneLocation type="plasmid" evidence="5">
    <name>pzf1-cfr</name>
</geneLocation>
<keyword evidence="4" id="KW-0614">Plasmid</keyword>
<dbReference type="EMBL" id="CP047341">
    <property type="protein sequence ID" value="QIF92333.1"/>
    <property type="molecule type" value="Genomic_DNA"/>
</dbReference>
<evidence type="ECO:0000256" key="3">
    <source>
        <dbReference type="SAM" id="SignalP"/>
    </source>
</evidence>
<proteinExistence type="predicted"/>
<dbReference type="Pfam" id="PF08139">
    <property type="entry name" value="LPAM_1"/>
    <property type="match status" value="1"/>
</dbReference>
<dbReference type="PROSITE" id="PS51257">
    <property type="entry name" value="PROKAR_LIPOPROTEIN"/>
    <property type="match status" value="1"/>
</dbReference>
<sequence>MKKLLLGLVFVFFVSGCTSTNPPDAPEAKGQWIEMTTTLTDMQG</sequence>
<evidence type="ECO:0000256" key="2">
    <source>
        <dbReference type="ARBA" id="ARBA00022729"/>
    </source>
</evidence>
<dbReference type="InterPro" id="IPR012640">
    <property type="entry name" value="Membr_lipoprot_lipid_attach_CS"/>
</dbReference>